<dbReference type="InterPro" id="IPR000772">
    <property type="entry name" value="Ricin_B_lectin"/>
</dbReference>
<feature type="signal peptide" evidence="1">
    <location>
        <begin position="1"/>
        <end position="19"/>
    </location>
</feature>
<dbReference type="CDD" id="cd23451">
    <property type="entry name" value="beta-trefoil_Ricin_laminarinase"/>
    <property type="match status" value="1"/>
</dbReference>
<dbReference type="InterPro" id="IPR013830">
    <property type="entry name" value="SGNH_hydro"/>
</dbReference>
<keyword evidence="1" id="KW-0732">Signal</keyword>
<evidence type="ECO:0000313" key="3">
    <source>
        <dbReference type="EMBL" id="MDI5967928.1"/>
    </source>
</evidence>
<reference evidence="3" key="1">
    <citation type="submission" date="2023-05" db="EMBL/GenBank/DDBJ databases">
        <title>Streptantibioticus silvisoli sp. nov., acidotolerant actinomycetes 1 from pine litter.</title>
        <authorList>
            <person name="Swiecimska M."/>
            <person name="Golinska P."/>
            <person name="Sangal V."/>
            <person name="Wachnowicz B."/>
            <person name="Goodfellow M."/>
        </authorList>
    </citation>
    <scope>NUCLEOTIDE SEQUENCE</scope>
    <source>
        <strain evidence="3">SL13</strain>
    </source>
</reference>
<dbReference type="Pfam" id="PF13472">
    <property type="entry name" value="Lipase_GDSL_2"/>
    <property type="match status" value="1"/>
</dbReference>
<dbReference type="Gene3D" id="3.40.50.1110">
    <property type="entry name" value="SGNH hydrolase"/>
    <property type="match status" value="1"/>
</dbReference>
<gene>
    <name evidence="3" type="ORF">POF50_000920</name>
</gene>
<feature type="domain" description="Ricin B lectin" evidence="2">
    <location>
        <begin position="247"/>
        <end position="369"/>
    </location>
</feature>
<dbReference type="InterPro" id="IPR035992">
    <property type="entry name" value="Ricin_B-like_lectins"/>
</dbReference>
<evidence type="ECO:0000256" key="1">
    <source>
        <dbReference type="SAM" id="SignalP"/>
    </source>
</evidence>
<dbReference type="RefSeq" id="WP_271316462.1">
    <property type="nucleotide sequence ID" value="NZ_JABXJJ020000001.1"/>
</dbReference>
<dbReference type="SUPFAM" id="SSF52266">
    <property type="entry name" value="SGNH hydrolase"/>
    <property type="match status" value="1"/>
</dbReference>
<proteinExistence type="predicted"/>
<dbReference type="PANTHER" id="PTHR30383">
    <property type="entry name" value="THIOESTERASE 1/PROTEASE 1/LYSOPHOSPHOLIPASE L1"/>
    <property type="match status" value="1"/>
</dbReference>
<accession>A0AA90GYY8</accession>
<dbReference type="InterPro" id="IPR051532">
    <property type="entry name" value="Ester_Hydrolysis_Enzymes"/>
</dbReference>
<dbReference type="Gene3D" id="2.80.10.50">
    <property type="match status" value="2"/>
</dbReference>
<dbReference type="AlphaFoldDB" id="A0AA90GYY8"/>
<dbReference type="SMART" id="SM00458">
    <property type="entry name" value="RICIN"/>
    <property type="match status" value="1"/>
</dbReference>
<dbReference type="PROSITE" id="PS50231">
    <property type="entry name" value="RICIN_B_LECTIN"/>
    <property type="match status" value="1"/>
</dbReference>
<dbReference type="InterPro" id="IPR036514">
    <property type="entry name" value="SGNH_hydro_sf"/>
</dbReference>
<evidence type="ECO:0000259" key="2">
    <source>
        <dbReference type="SMART" id="SM00458"/>
    </source>
</evidence>
<dbReference type="CDD" id="cd01833">
    <property type="entry name" value="XynB_like"/>
    <property type="match status" value="1"/>
</dbReference>
<feature type="chain" id="PRO_5041715131" evidence="1">
    <location>
        <begin position="20"/>
        <end position="369"/>
    </location>
</feature>
<name>A0AA90GYY8_9ACTN</name>
<dbReference type="GO" id="GO:0004622">
    <property type="term" value="F:phosphatidylcholine lysophospholipase activity"/>
    <property type="evidence" value="ECO:0007669"/>
    <property type="project" value="TreeGrafter"/>
</dbReference>
<dbReference type="PANTHER" id="PTHR30383:SF5">
    <property type="entry name" value="SGNH HYDROLASE-TYPE ESTERASE DOMAIN-CONTAINING PROTEIN"/>
    <property type="match status" value="1"/>
</dbReference>
<dbReference type="Pfam" id="PF00652">
    <property type="entry name" value="Ricin_B_lectin"/>
    <property type="match status" value="1"/>
</dbReference>
<comment type="caution">
    <text evidence="3">The sequence shown here is derived from an EMBL/GenBank/DDBJ whole genome shotgun (WGS) entry which is preliminary data.</text>
</comment>
<dbReference type="SUPFAM" id="SSF50370">
    <property type="entry name" value="Ricin B-like lectins"/>
    <property type="match status" value="1"/>
</dbReference>
<sequence>MASVAGLALAIGMQPSAHAADARPSLNRTASVAATAAQTPLRVEPMGDSITWGYQSTTGNGYRGPLDDELTGEGYPVDFVGSGRGGTMSDPDNEGHSGWRIDQIAGIADSSLARYKPNVVTLMIGTNDLGQNYQVSTAPDRLSALVDQIVSDDPTATVLVANLIVSTNTVVAPAEPAFNAAVAGMVQSKQGAGEHVSLVDMSALTTADLFDALHPNDGGYQKMADAWNKGIQAAAAAGWIQPPAPVTAAVQSGVAGKCLDANTGSAADGTAVQIWGCNNTSAQQWTTNSAGSLTVLGKCLDATALGTANGTKVELWDCNGGANQQWQPYRGGYRNPVSGRCLDDPAGSTTDGTQLELWDCNGTANQQWY</sequence>
<dbReference type="EMBL" id="JABXJJ020000001">
    <property type="protein sequence ID" value="MDI5967928.1"/>
    <property type="molecule type" value="Genomic_DNA"/>
</dbReference>
<organism evidence="3">
    <name type="scientific">Streptantibioticus silvisoli</name>
    <dbReference type="NCBI Taxonomy" id="2705255"/>
    <lineage>
        <taxon>Bacteria</taxon>
        <taxon>Bacillati</taxon>
        <taxon>Actinomycetota</taxon>
        <taxon>Actinomycetes</taxon>
        <taxon>Kitasatosporales</taxon>
        <taxon>Streptomycetaceae</taxon>
        <taxon>Streptantibioticus</taxon>
    </lineage>
</organism>
<protein>
    <submittedName>
        <fullName evidence="3">Ricin-type beta-trefoil lectin domain protein</fullName>
    </submittedName>
</protein>